<evidence type="ECO:0000256" key="4">
    <source>
        <dbReference type="ARBA" id="ARBA00022737"/>
    </source>
</evidence>
<keyword evidence="2 6" id="KW-0698">rRNA processing</keyword>
<accession>A0ABD3Q5P5</accession>
<protein>
    <recommendedName>
        <fullName evidence="6">Ribosome biogenesis protein WDR12 homolog</fullName>
    </recommendedName>
</protein>
<dbReference type="Proteomes" id="UP001516023">
    <property type="component" value="Unassembled WGS sequence"/>
</dbReference>
<keyword evidence="11" id="KW-1185">Reference proteome</keyword>
<dbReference type="GO" id="GO:0030687">
    <property type="term" value="C:preribosome, large subunit precursor"/>
    <property type="evidence" value="ECO:0007669"/>
    <property type="project" value="UniProtKB-UniRule"/>
</dbReference>
<feature type="compositionally biased region" description="Basic residues" evidence="8">
    <location>
        <begin position="327"/>
        <end position="339"/>
    </location>
</feature>
<dbReference type="AlphaFoldDB" id="A0ABD3Q5P5"/>
<dbReference type="SMART" id="SM00320">
    <property type="entry name" value="WD40"/>
    <property type="match status" value="6"/>
</dbReference>
<evidence type="ECO:0000256" key="1">
    <source>
        <dbReference type="ARBA" id="ARBA00022517"/>
    </source>
</evidence>
<dbReference type="PANTHER" id="PTHR19855">
    <property type="entry name" value="WD40 REPEAT PROTEIN 12, 37"/>
    <property type="match status" value="1"/>
</dbReference>
<feature type="repeat" description="WD" evidence="7">
    <location>
        <begin position="271"/>
        <end position="315"/>
    </location>
</feature>
<name>A0ABD3Q5P5_9STRA</name>
<dbReference type="Pfam" id="PF08154">
    <property type="entry name" value="NLE"/>
    <property type="match status" value="1"/>
</dbReference>
<evidence type="ECO:0000256" key="3">
    <source>
        <dbReference type="ARBA" id="ARBA00022574"/>
    </source>
</evidence>
<dbReference type="GO" id="GO:0005730">
    <property type="term" value="C:nucleolus"/>
    <property type="evidence" value="ECO:0007669"/>
    <property type="project" value="UniProtKB-SubCell"/>
</dbReference>
<reference evidence="10 11" key="1">
    <citation type="journal article" date="2020" name="G3 (Bethesda)">
        <title>Improved Reference Genome for Cyclotella cryptica CCMP332, a Model for Cell Wall Morphogenesis, Salinity Adaptation, and Lipid Production in Diatoms (Bacillariophyta).</title>
        <authorList>
            <person name="Roberts W.R."/>
            <person name="Downey K.M."/>
            <person name="Ruck E.C."/>
            <person name="Traller J.C."/>
            <person name="Alverson A.J."/>
        </authorList>
    </citation>
    <scope>NUCLEOTIDE SEQUENCE [LARGE SCALE GENOMIC DNA]</scope>
    <source>
        <strain evidence="10 11">CCMP332</strain>
    </source>
</reference>
<comment type="subcellular location">
    <subcellularLocation>
        <location evidence="6">Nucleus</location>
        <location evidence="6">Nucleolus</location>
    </subcellularLocation>
    <subcellularLocation>
        <location evidence="6">Nucleus</location>
        <location evidence="6">Nucleoplasm</location>
    </subcellularLocation>
</comment>
<dbReference type="SUPFAM" id="SSF50978">
    <property type="entry name" value="WD40 repeat-like"/>
    <property type="match status" value="1"/>
</dbReference>
<gene>
    <name evidence="10" type="ORF">HJC23_009499</name>
</gene>
<dbReference type="PROSITE" id="PS00678">
    <property type="entry name" value="WD_REPEATS_1"/>
    <property type="match status" value="2"/>
</dbReference>
<dbReference type="PROSITE" id="PS50294">
    <property type="entry name" value="WD_REPEATS_REGION"/>
    <property type="match status" value="1"/>
</dbReference>
<evidence type="ECO:0000256" key="7">
    <source>
        <dbReference type="PROSITE-ProRule" id="PRU00221"/>
    </source>
</evidence>
<dbReference type="GO" id="GO:0005654">
    <property type="term" value="C:nucleoplasm"/>
    <property type="evidence" value="ECO:0007669"/>
    <property type="project" value="UniProtKB-SubCell"/>
</dbReference>
<dbReference type="EMBL" id="JABMIG020000072">
    <property type="protein sequence ID" value="KAL3795326.1"/>
    <property type="molecule type" value="Genomic_DNA"/>
</dbReference>
<sequence length="527" mass="57066">MSLCFMETIPFHNFILNNNNNSTRHKFTMDSSSEEETNKTKLRISLHLAPGVKPQNADGTPLEVPADPIAVPSDIRKRGLSAVVNHLLGRRVADQEDDDENSVDQDDEDLLPPIPFDFLLSSKLLRLPLDAAVRKEGLSTEHAVELFYFPARLPPIKEGEGESVPDWIMSMDYFGSTDGKWENGLLFTGCADGVVRSFSCDNGGLIQPSSSIAAHTGPIHCLSTIKFNCESEASPILVATGSMDQTLVTHQYMADNEKSSTGTLDLHAVYSGGHSNSISSVALCNNGSEGSVMASGDWDGGLALWNIPTESIGEVNETPEDESSANKRLKGSNQKHIRTKSTTIREVKPRSSTKAHSSNISGICFGYNNPNTILTSSWDHSLKVYDTQRMDCILSMNGSRVVTSMSRCINGNVVGTGCADCMVRLWDMRVGGAGNAVGSVGHVADKTLRQSHKSWVSGVEWSPTDPFVLASTSHDGTLKVWDIRSSIPLHTVKATKKGEKALCLAFGKGSIYSGGSDCVRILLHTTY</sequence>
<dbReference type="GO" id="GO:0043021">
    <property type="term" value="F:ribonucleoprotein complex binding"/>
    <property type="evidence" value="ECO:0007669"/>
    <property type="project" value="UniProtKB-UniRule"/>
</dbReference>
<evidence type="ECO:0000256" key="5">
    <source>
        <dbReference type="ARBA" id="ARBA00023242"/>
    </source>
</evidence>
<evidence type="ECO:0000256" key="8">
    <source>
        <dbReference type="SAM" id="MobiDB-lite"/>
    </source>
</evidence>
<comment type="caution">
    <text evidence="10">The sequence shown here is derived from an EMBL/GenBank/DDBJ whole genome shotgun (WGS) entry which is preliminary data.</text>
</comment>
<feature type="repeat" description="WD" evidence="7">
    <location>
        <begin position="353"/>
        <end position="395"/>
    </location>
</feature>
<comment type="similarity">
    <text evidence="6">Belongs to the WD repeat WDR12/YTM1 family.</text>
</comment>
<dbReference type="InterPro" id="IPR001680">
    <property type="entry name" value="WD40_rpt"/>
</dbReference>
<dbReference type="InterPro" id="IPR020472">
    <property type="entry name" value="WD40_PAC1"/>
</dbReference>
<keyword evidence="4" id="KW-0677">Repeat</keyword>
<organism evidence="10 11">
    <name type="scientific">Cyclotella cryptica</name>
    <dbReference type="NCBI Taxonomy" id="29204"/>
    <lineage>
        <taxon>Eukaryota</taxon>
        <taxon>Sar</taxon>
        <taxon>Stramenopiles</taxon>
        <taxon>Ochrophyta</taxon>
        <taxon>Bacillariophyta</taxon>
        <taxon>Coscinodiscophyceae</taxon>
        <taxon>Thalassiosirophycidae</taxon>
        <taxon>Stephanodiscales</taxon>
        <taxon>Stephanodiscaceae</taxon>
        <taxon>Cyclotella</taxon>
    </lineage>
</organism>
<dbReference type="GO" id="GO:0000466">
    <property type="term" value="P:maturation of 5.8S rRNA from tricistronic rRNA transcript (SSU-rRNA, 5.8S rRNA, LSU-rRNA)"/>
    <property type="evidence" value="ECO:0007669"/>
    <property type="project" value="UniProtKB-UniRule"/>
</dbReference>
<keyword evidence="3 7" id="KW-0853">WD repeat</keyword>
<feature type="region of interest" description="Disordered" evidence="8">
    <location>
        <begin position="314"/>
        <end position="340"/>
    </location>
</feature>
<dbReference type="PRINTS" id="PR00320">
    <property type="entry name" value="GPROTEINBRPT"/>
</dbReference>
<dbReference type="InterPro" id="IPR019775">
    <property type="entry name" value="WD40_repeat_CS"/>
</dbReference>
<keyword evidence="1 6" id="KW-0690">Ribosome biogenesis</keyword>
<keyword evidence="5 6" id="KW-0539">Nucleus</keyword>
<dbReference type="GO" id="GO:0000463">
    <property type="term" value="P:maturation of LSU-rRNA from tricistronic rRNA transcript (SSU-rRNA, 5.8S rRNA, LSU-rRNA)"/>
    <property type="evidence" value="ECO:0007669"/>
    <property type="project" value="UniProtKB-UniRule"/>
</dbReference>
<evidence type="ECO:0000313" key="10">
    <source>
        <dbReference type="EMBL" id="KAL3795326.1"/>
    </source>
</evidence>
<evidence type="ECO:0000256" key="2">
    <source>
        <dbReference type="ARBA" id="ARBA00022552"/>
    </source>
</evidence>
<feature type="repeat" description="WD" evidence="7">
    <location>
        <begin position="449"/>
        <end position="491"/>
    </location>
</feature>
<dbReference type="InterPro" id="IPR028599">
    <property type="entry name" value="WDR12/Ytm1"/>
</dbReference>
<evidence type="ECO:0000256" key="6">
    <source>
        <dbReference type="HAMAP-Rule" id="MF_03029"/>
    </source>
</evidence>
<dbReference type="InterPro" id="IPR015943">
    <property type="entry name" value="WD40/YVTN_repeat-like_dom_sf"/>
</dbReference>
<dbReference type="InterPro" id="IPR012972">
    <property type="entry name" value="NLE"/>
</dbReference>
<dbReference type="HAMAP" id="MF_03029">
    <property type="entry name" value="WDR12"/>
    <property type="match status" value="1"/>
</dbReference>
<evidence type="ECO:0000313" key="11">
    <source>
        <dbReference type="Proteomes" id="UP001516023"/>
    </source>
</evidence>
<dbReference type="InterPro" id="IPR036322">
    <property type="entry name" value="WD40_repeat_dom_sf"/>
</dbReference>
<evidence type="ECO:0000259" key="9">
    <source>
        <dbReference type="Pfam" id="PF08154"/>
    </source>
</evidence>
<proteinExistence type="inferred from homology"/>
<comment type="function">
    <text evidence="6">Required for maturation of ribosomal RNAs and formation of the large ribosomal subunit.</text>
</comment>
<dbReference type="PANTHER" id="PTHR19855:SF11">
    <property type="entry name" value="RIBOSOME BIOGENESIS PROTEIN WDR12"/>
    <property type="match status" value="1"/>
</dbReference>
<dbReference type="Gene3D" id="2.130.10.10">
    <property type="entry name" value="YVTN repeat-like/Quinoprotein amine dehydrogenase"/>
    <property type="match status" value="1"/>
</dbReference>
<dbReference type="Pfam" id="PF00400">
    <property type="entry name" value="WD40"/>
    <property type="match status" value="4"/>
</dbReference>
<dbReference type="PROSITE" id="PS50082">
    <property type="entry name" value="WD_REPEATS_2"/>
    <property type="match status" value="3"/>
</dbReference>
<feature type="domain" description="NLE" evidence="9">
    <location>
        <begin position="58"/>
        <end position="131"/>
    </location>
</feature>